<dbReference type="Gene3D" id="1.10.510.10">
    <property type="entry name" value="Transferase(Phosphotransferase) domain 1"/>
    <property type="match status" value="1"/>
</dbReference>
<dbReference type="SUPFAM" id="SSF52540">
    <property type="entry name" value="P-loop containing nucleoside triphosphate hydrolases"/>
    <property type="match status" value="1"/>
</dbReference>
<dbReference type="SMART" id="SM00065">
    <property type="entry name" value="GAF"/>
    <property type="match status" value="1"/>
</dbReference>
<dbReference type="GO" id="GO:0000155">
    <property type="term" value="F:phosphorelay sensor kinase activity"/>
    <property type="evidence" value="ECO:0007669"/>
    <property type="project" value="InterPro"/>
</dbReference>
<dbReference type="InterPro" id="IPR053159">
    <property type="entry name" value="Hybrid_Histidine_Kinase"/>
</dbReference>
<dbReference type="Gene3D" id="3.30.200.20">
    <property type="entry name" value="Phosphorylase Kinase, domain 1"/>
    <property type="match status" value="1"/>
</dbReference>
<organism evidence="13 14">
    <name type="scientific">Paenibacillus whitsoniae</name>
    <dbReference type="NCBI Taxonomy" id="2496558"/>
    <lineage>
        <taxon>Bacteria</taxon>
        <taxon>Bacillati</taxon>
        <taxon>Bacillota</taxon>
        <taxon>Bacilli</taxon>
        <taxon>Bacillales</taxon>
        <taxon>Paenibacillaceae</taxon>
        <taxon>Paenibacillus</taxon>
    </lineage>
</organism>
<feature type="domain" description="Protein kinase" evidence="11">
    <location>
        <begin position="7"/>
        <end position="270"/>
    </location>
</feature>
<evidence type="ECO:0000256" key="5">
    <source>
        <dbReference type="ARBA" id="ARBA00022679"/>
    </source>
</evidence>
<dbReference type="Gene3D" id="3.40.50.300">
    <property type="entry name" value="P-loop containing nucleotide triphosphate hydrolases"/>
    <property type="match status" value="1"/>
</dbReference>
<dbReference type="EC" id="2.7.13.3" evidence="3"/>
<dbReference type="Pfam" id="PF00512">
    <property type="entry name" value="HisKA"/>
    <property type="match status" value="1"/>
</dbReference>
<dbReference type="PROSITE" id="PS50011">
    <property type="entry name" value="PROTEIN_KINASE_DOM"/>
    <property type="match status" value="1"/>
</dbReference>
<dbReference type="CDD" id="cd14014">
    <property type="entry name" value="STKc_PknB_like"/>
    <property type="match status" value="1"/>
</dbReference>
<dbReference type="InterPro" id="IPR036097">
    <property type="entry name" value="HisK_dim/P_sf"/>
</dbReference>
<keyword evidence="6" id="KW-0547">Nucleotide-binding</keyword>
<dbReference type="PRINTS" id="PR00344">
    <property type="entry name" value="BCTRLSENSOR"/>
</dbReference>
<dbReference type="InterPro" id="IPR011990">
    <property type="entry name" value="TPR-like_helical_dom_sf"/>
</dbReference>
<dbReference type="InterPro" id="IPR029016">
    <property type="entry name" value="GAF-like_dom_sf"/>
</dbReference>
<dbReference type="Pfam" id="PF00069">
    <property type="entry name" value="Pkinase"/>
    <property type="match status" value="1"/>
</dbReference>
<dbReference type="Gene3D" id="1.10.287.130">
    <property type="match status" value="1"/>
</dbReference>
<dbReference type="RefSeq" id="WP_126144682.1">
    <property type="nucleotide sequence ID" value="NZ_RXHU01000110.1"/>
</dbReference>
<evidence type="ECO:0000256" key="1">
    <source>
        <dbReference type="ARBA" id="ARBA00000085"/>
    </source>
</evidence>
<dbReference type="Pfam" id="PF01590">
    <property type="entry name" value="GAF"/>
    <property type="match status" value="1"/>
</dbReference>
<dbReference type="InterPro" id="IPR005467">
    <property type="entry name" value="His_kinase_dom"/>
</dbReference>
<dbReference type="InterPro" id="IPR004358">
    <property type="entry name" value="Sig_transdc_His_kin-like_C"/>
</dbReference>
<evidence type="ECO:0000256" key="7">
    <source>
        <dbReference type="ARBA" id="ARBA00022777"/>
    </source>
</evidence>
<dbReference type="EMBL" id="RXHU01000110">
    <property type="protein sequence ID" value="RTE02856.1"/>
    <property type="molecule type" value="Genomic_DNA"/>
</dbReference>
<dbReference type="SMART" id="SM00388">
    <property type="entry name" value="HisKA"/>
    <property type="match status" value="1"/>
</dbReference>
<comment type="caution">
    <text evidence="13">The sequence shown here is derived from an EMBL/GenBank/DDBJ whole genome shotgun (WGS) entry which is preliminary data.</text>
</comment>
<dbReference type="Gene3D" id="3.30.450.40">
    <property type="match status" value="1"/>
</dbReference>
<dbReference type="FunFam" id="3.30.565.10:FF:000006">
    <property type="entry name" value="Sensor histidine kinase WalK"/>
    <property type="match status" value="1"/>
</dbReference>
<dbReference type="InterPro" id="IPR041664">
    <property type="entry name" value="AAA_16"/>
</dbReference>
<keyword evidence="10" id="KW-0472">Membrane</keyword>
<keyword evidence="4" id="KW-0597">Phosphoprotein</keyword>
<dbReference type="SMART" id="SM00387">
    <property type="entry name" value="HATPase_c"/>
    <property type="match status" value="1"/>
</dbReference>
<dbReference type="PANTHER" id="PTHR43642">
    <property type="entry name" value="HYBRID SIGNAL TRANSDUCTION HISTIDINE KINASE G"/>
    <property type="match status" value="1"/>
</dbReference>
<feature type="transmembrane region" description="Helical" evidence="10">
    <location>
        <begin position="907"/>
        <end position="930"/>
    </location>
</feature>
<dbReference type="GO" id="GO:0005524">
    <property type="term" value="F:ATP binding"/>
    <property type="evidence" value="ECO:0007669"/>
    <property type="project" value="UniProtKB-KW"/>
</dbReference>
<protein>
    <recommendedName>
        <fullName evidence="3">histidine kinase</fullName>
        <ecNumber evidence="3">2.7.13.3</ecNumber>
    </recommendedName>
</protein>
<evidence type="ECO:0000256" key="10">
    <source>
        <dbReference type="SAM" id="Phobius"/>
    </source>
</evidence>
<evidence type="ECO:0000256" key="9">
    <source>
        <dbReference type="ARBA" id="ARBA00023012"/>
    </source>
</evidence>
<evidence type="ECO:0000256" key="2">
    <source>
        <dbReference type="ARBA" id="ARBA00004651"/>
    </source>
</evidence>
<feature type="domain" description="Histidine kinase" evidence="12">
    <location>
        <begin position="1508"/>
        <end position="1730"/>
    </location>
</feature>
<comment type="subcellular location">
    <subcellularLocation>
        <location evidence="2">Cell membrane</location>
        <topology evidence="2">Multi-pass membrane protein</topology>
    </subcellularLocation>
</comment>
<dbReference type="Proteomes" id="UP000276128">
    <property type="component" value="Unassembled WGS sequence"/>
</dbReference>
<evidence type="ECO:0000313" key="14">
    <source>
        <dbReference type="Proteomes" id="UP000276128"/>
    </source>
</evidence>
<reference evidence="13 14" key="1">
    <citation type="submission" date="2018-12" db="EMBL/GenBank/DDBJ databases">
        <title>Bacillus ochoae sp. nov., Paenibacillus whitsoniae sp. nov., Paenibacillus spiritus sp. nov. Isolated from the Mars Exploration Rover during spacecraft assembly.</title>
        <authorList>
            <person name="Seuylemezian A."/>
            <person name="Vaishampayan P."/>
        </authorList>
    </citation>
    <scope>NUCLEOTIDE SEQUENCE [LARGE SCALE GENOMIC DNA]</scope>
    <source>
        <strain evidence="13 14">MER 54</strain>
    </source>
</reference>
<evidence type="ECO:0000256" key="4">
    <source>
        <dbReference type="ARBA" id="ARBA00022553"/>
    </source>
</evidence>
<keyword evidence="9" id="KW-0902">Two-component regulatory system</keyword>
<evidence type="ECO:0000259" key="12">
    <source>
        <dbReference type="PROSITE" id="PS50109"/>
    </source>
</evidence>
<comment type="catalytic activity">
    <reaction evidence="1">
        <text>ATP + protein L-histidine = ADP + protein N-phospho-L-histidine.</text>
        <dbReference type="EC" id="2.7.13.3"/>
    </reaction>
</comment>
<keyword evidence="8" id="KW-0067">ATP-binding</keyword>
<dbReference type="SUPFAM" id="SSF55874">
    <property type="entry name" value="ATPase domain of HSP90 chaperone/DNA topoisomerase II/histidine kinase"/>
    <property type="match status" value="1"/>
</dbReference>
<dbReference type="SUPFAM" id="SSF55781">
    <property type="entry name" value="GAF domain-like"/>
    <property type="match status" value="1"/>
</dbReference>
<dbReference type="InterPro" id="IPR008271">
    <property type="entry name" value="Ser/Thr_kinase_AS"/>
</dbReference>
<evidence type="ECO:0000256" key="3">
    <source>
        <dbReference type="ARBA" id="ARBA00012438"/>
    </source>
</evidence>
<dbReference type="GO" id="GO:0005886">
    <property type="term" value="C:plasma membrane"/>
    <property type="evidence" value="ECO:0007669"/>
    <property type="project" value="UniProtKB-SubCell"/>
</dbReference>
<dbReference type="InterPro" id="IPR003018">
    <property type="entry name" value="GAF"/>
</dbReference>
<dbReference type="Gene3D" id="3.30.565.10">
    <property type="entry name" value="Histidine kinase-like ATPase, C-terminal domain"/>
    <property type="match status" value="1"/>
</dbReference>
<keyword evidence="10" id="KW-0812">Transmembrane</keyword>
<dbReference type="Pfam" id="PF13191">
    <property type="entry name" value="AAA_16"/>
    <property type="match status" value="1"/>
</dbReference>
<dbReference type="InterPro" id="IPR003661">
    <property type="entry name" value="HisK_dim/P_dom"/>
</dbReference>
<dbReference type="OrthoDB" id="9801841at2"/>
<dbReference type="PROSITE" id="PS00108">
    <property type="entry name" value="PROTEIN_KINASE_ST"/>
    <property type="match status" value="1"/>
</dbReference>
<dbReference type="CDD" id="cd00075">
    <property type="entry name" value="HATPase"/>
    <property type="match status" value="1"/>
</dbReference>
<dbReference type="SUPFAM" id="SSF56112">
    <property type="entry name" value="Protein kinase-like (PK-like)"/>
    <property type="match status" value="1"/>
</dbReference>
<dbReference type="InterPro" id="IPR003594">
    <property type="entry name" value="HATPase_dom"/>
</dbReference>
<dbReference type="PANTHER" id="PTHR43642:SF1">
    <property type="entry name" value="HYBRID SIGNAL TRANSDUCTION HISTIDINE KINASE G"/>
    <property type="match status" value="1"/>
</dbReference>
<evidence type="ECO:0000256" key="6">
    <source>
        <dbReference type="ARBA" id="ARBA00022741"/>
    </source>
</evidence>
<dbReference type="CDD" id="cd00082">
    <property type="entry name" value="HisKA"/>
    <property type="match status" value="1"/>
</dbReference>
<dbReference type="Pfam" id="PF02518">
    <property type="entry name" value="HATPase_c"/>
    <property type="match status" value="1"/>
</dbReference>
<dbReference type="InterPro" id="IPR036890">
    <property type="entry name" value="HATPase_C_sf"/>
</dbReference>
<feature type="transmembrane region" description="Helical" evidence="10">
    <location>
        <begin position="942"/>
        <end position="959"/>
    </location>
</feature>
<dbReference type="SMART" id="SM00220">
    <property type="entry name" value="S_TKc"/>
    <property type="match status" value="1"/>
</dbReference>
<dbReference type="InterPro" id="IPR011009">
    <property type="entry name" value="Kinase-like_dom_sf"/>
</dbReference>
<dbReference type="InterPro" id="IPR027417">
    <property type="entry name" value="P-loop_NTPase"/>
</dbReference>
<dbReference type="InterPro" id="IPR000719">
    <property type="entry name" value="Prot_kinase_dom"/>
</dbReference>
<evidence type="ECO:0000313" key="13">
    <source>
        <dbReference type="EMBL" id="RTE02856.1"/>
    </source>
</evidence>
<evidence type="ECO:0000259" key="11">
    <source>
        <dbReference type="PROSITE" id="PS50011"/>
    </source>
</evidence>
<accession>A0A430J552</accession>
<dbReference type="SUPFAM" id="SSF48452">
    <property type="entry name" value="TPR-like"/>
    <property type="match status" value="1"/>
</dbReference>
<evidence type="ECO:0000256" key="8">
    <source>
        <dbReference type="ARBA" id="ARBA00022840"/>
    </source>
</evidence>
<name>A0A430J552_9BACL</name>
<gene>
    <name evidence="13" type="ORF">EJQ19_28805</name>
</gene>
<proteinExistence type="predicted"/>
<keyword evidence="5" id="KW-0808">Transferase</keyword>
<keyword evidence="10" id="KW-1133">Transmembrane helix</keyword>
<keyword evidence="7" id="KW-0418">Kinase</keyword>
<dbReference type="PROSITE" id="PS50109">
    <property type="entry name" value="HIS_KIN"/>
    <property type="match status" value="1"/>
</dbReference>
<dbReference type="SUPFAM" id="SSF47384">
    <property type="entry name" value="Homodimeric domain of signal transducing histidine kinase"/>
    <property type="match status" value="1"/>
</dbReference>
<sequence>MLILPEYELIRQLYQGERTVIYRAVHKVTQEKVIVKTFRSDYPLAADLARLKREFEIGTMLDIPGVVKPIALPKYQNNMALVLEDMEGEPLTAYLPSFRQSLTAFLTAAIQLAKIVGDIHQRYVIHKDIKPSNIIYNRDKQLLKLGDFSISSLTRERQEMLDPMLLEGTLSYMSPEQTGRMNRIIDYRTDYYSLGVTFYEMLTGRLPFQTEDPVELIHCHFAVTPAPPASLRMGIPKPVSDIVMKLLAKNAEDRYQSAYGIIQDLEHCLMLVNAGEELQEFTVGLYDMTDMFQIPQGLIGRSSEIDKLMQAYGRSVHGPLEAVWVTGESGFGKTFLIAETMKTLMKDSGWFISGRFEPNKQHVSYHALTRALRELARQLLTSKDQQLAEYRSLLLKAIGTSGRVLTDLIPELELLIGEQPPAKQLPPQETQNRLHFLLQQFLQVFCGKDRPLVLFLDDLQWADAASLHFLDLLLNDAQMKHFLFIGSYRREYDTNVLSTLRVQLLDKLPERLVRERIALEAWKIEDVGQLVAESLKAETGQVTELAQLILQKTGGNPFFVKQFLTDLYEQELLTFNYEANRWMWDMDEIEKLRITDNLMFLLAEKLERMPAGTQYMLRIAACLGVYFDLEALGLVMRKPFDALLQELEIPIQHGLIIPVGTAYKFFNEGAGQAAARDIRFNFVHDSIQEAVYGSIEEAKLAEMHLNIARTLLDQYSEEQIEQRLFEIVNHMNMGSDLVTEGQELLQLLEYNYGAGRKAKASNAYRSAIQYFNKALALLVQVNHRELADLSFAMRLDKSEALYLNGQADEAETLYDQLLLEAKTDEMRLEVYHLLVVLYTNVGQQHKSVKVGLKALAEFGIRLPESPNSLNIFAAYLNVKHKIGRRNTLQLYDLPIMEDSYRAQITKLMMSVAISAYFVNTNLFVLFMIQLTRRALKYGNTPAMAYVYGAYGLILGSGFGDYQQGYQYGQLGNRMNNRFQAPEYRSKSYFSFGLFVTPWVKPLQVSLEHLQESFRSGIEDGDLVFAGYALTYQVLVKDLQGVALGEVQEDLAKHYRILEQTNHQDTLFMLEMLREVIRSLEGKSLNPTVIGNSDEEEKALVRKLEVHPNQVILHVYHVKKMMLNVLFGDYAEAVRFGQAAESLQSVSFGLFHIPEHYLYYTLALAAMYEEATPSSKRWFAKQVKKMQRKMDKWAVNCPANYLHMSLLMQAEWHRVTGHTLKAEQDFEAAIRQAREMGFIQHEALACELAGKHYRTAGREKIAKTYLLDAYFGYRHWGAKSKADDLMLRYPGYLTGVTEEQEWSTTKISDYSLHALDFMTIMNTSRSLSSEVNLEQLIKRLMEIVTYSSGAERSLLVLKDKDTLYVEAEMLASSGKESCIVSPVELTTREDLPASVIQYVARLKEGVVLDDAENEGMFTQDPYIRLTESKSIFCEPILHQGNLVGVFYLENNLIRNAFTSDRLDIIKLLSAQAAISIENARLYNDLESKVKERTNELILMETSRRDLLSNISHDLGTPLTSIQGYVEAILDGVIQEPEEQRKYLSVVHMRIVGIQRLITDLYQLSRMETKQFHFQLAPTSWLTMVRQLFAKYELDTANAGITYTLDIVPTQGEDLLLTVDADRIEQVYANIIYNAIKFSPSGGFIDVRVEIRDEPCELLIRVTDTGVGISEEDLPHIFERFYKVSKSRSNSGGSGLGLAIAKEIVQYHGGQIWAESRLGKGCSISFSLPLHRV</sequence>
<keyword evidence="14" id="KW-1185">Reference proteome</keyword>